<dbReference type="PANTHER" id="PTHR12789">
    <property type="entry name" value="DENSITY-REGULATED PROTEIN HOMOLOG"/>
    <property type="match status" value="1"/>
</dbReference>
<dbReference type="Proteomes" id="UP001500194">
    <property type="component" value="Unassembled WGS sequence"/>
</dbReference>
<dbReference type="GeneID" id="68572406"/>
<dbReference type="PANTHER" id="PTHR12789:SF0">
    <property type="entry name" value="DENSITY-REGULATED PROTEIN"/>
    <property type="match status" value="1"/>
</dbReference>
<reference evidence="6 7" key="1">
    <citation type="journal article" date="2019" name="Int. J. Syst. Evol. Microbiol.">
        <title>The Global Catalogue of Microorganisms (GCM) 10K type strain sequencing project: providing services to taxonomists for standard genome sequencing and annotation.</title>
        <authorList>
            <consortium name="The Broad Institute Genomics Platform"/>
            <consortium name="The Broad Institute Genome Sequencing Center for Infectious Disease"/>
            <person name="Wu L."/>
            <person name="Ma J."/>
        </authorList>
    </citation>
    <scope>NUCLEOTIDE SEQUENCE [LARGE SCALE GENOMIC DNA]</scope>
    <source>
        <strain evidence="6 7">JCM 16327</strain>
    </source>
</reference>
<comment type="similarity">
    <text evidence="1 4">Belongs to the SUI1 family.</text>
</comment>
<dbReference type="AlphaFoldDB" id="A0AAV3SY36"/>
<dbReference type="PIRSF" id="PIRSF037511">
    <property type="entry name" value="Transl_init_SUI1_pro"/>
    <property type="match status" value="1"/>
</dbReference>
<feature type="domain" description="SUI1" evidence="5">
    <location>
        <begin position="24"/>
        <end position="90"/>
    </location>
</feature>
<evidence type="ECO:0000259" key="5">
    <source>
        <dbReference type="PROSITE" id="PS50296"/>
    </source>
</evidence>
<dbReference type="RefSeq" id="WP_227261809.1">
    <property type="nucleotide sequence ID" value="NZ_BAAADU010000002.1"/>
</dbReference>
<proteinExistence type="inferred from homology"/>
<evidence type="ECO:0000256" key="4">
    <source>
        <dbReference type="PIRNR" id="PIRNR037511"/>
    </source>
</evidence>
<name>A0AAV3SY36_9EURY</name>
<dbReference type="InterPro" id="IPR001950">
    <property type="entry name" value="SUI1"/>
</dbReference>
<accession>A0AAV3SY36</accession>
<dbReference type="PROSITE" id="PS50296">
    <property type="entry name" value="SUI1"/>
    <property type="match status" value="1"/>
</dbReference>
<keyword evidence="3 4" id="KW-0648">Protein biosynthesis</keyword>
<dbReference type="InterPro" id="IPR050318">
    <property type="entry name" value="DENR/SUI1_TIF"/>
</dbReference>
<dbReference type="GO" id="GO:0002188">
    <property type="term" value="P:translation reinitiation"/>
    <property type="evidence" value="ECO:0007669"/>
    <property type="project" value="UniProtKB-UniRule"/>
</dbReference>
<dbReference type="CDD" id="cd11567">
    <property type="entry name" value="YciH_like"/>
    <property type="match status" value="1"/>
</dbReference>
<protein>
    <recommendedName>
        <fullName evidence="4">Protein translation factor SUI1 homolog</fullName>
    </recommendedName>
</protein>
<keyword evidence="7" id="KW-1185">Reference proteome</keyword>
<dbReference type="GO" id="GO:0001731">
    <property type="term" value="P:formation of translation preinitiation complex"/>
    <property type="evidence" value="ECO:0007669"/>
    <property type="project" value="UniProtKB-UniRule"/>
</dbReference>
<dbReference type="SUPFAM" id="SSF55159">
    <property type="entry name" value="eIF1-like"/>
    <property type="match status" value="1"/>
</dbReference>
<dbReference type="GO" id="GO:0003743">
    <property type="term" value="F:translation initiation factor activity"/>
    <property type="evidence" value="ECO:0007669"/>
    <property type="project" value="UniProtKB-UniRule"/>
</dbReference>
<evidence type="ECO:0000313" key="7">
    <source>
        <dbReference type="Proteomes" id="UP001500194"/>
    </source>
</evidence>
<dbReference type="InterPro" id="IPR036877">
    <property type="entry name" value="SUI1_dom_sf"/>
</dbReference>
<evidence type="ECO:0000256" key="3">
    <source>
        <dbReference type="ARBA" id="ARBA00022917"/>
    </source>
</evidence>
<dbReference type="EMBL" id="BAAADU010000002">
    <property type="protein sequence ID" value="GAA0645616.1"/>
    <property type="molecule type" value="Genomic_DNA"/>
</dbReference>
<sequence length="95" mass="10436">MSEDDIFENVPGIEEDLARAEQRLSVRVERRTYDKPVTIVEGFEDESVNLSDLASELKSSLGAGGTVDDGAIEVQGDHAERVRALLEDRGFAVED</sequence>
<comment type="caution">
    <text evidence="6">The sequence shown here is derived from an EMBL/GenBank/DDBJ whole genome shotgun (WGS) entry which is preliminary data.</text>
</comment>
<dbReference type="InterPro" id="IPR005872">
    <property type="entry name" value="SUI1_arc_bac"/>
</dbReference>
<keyword evidence="2 4" id="KW-0810">Translation regulation</keyword>
<dbReference type="GO" id="GO:0003729">
    <property type="term" value="F:mRNA binding"/>
    <property type="evidence" value="ECO:0007669"/>
    <property type="project" value="TreeGrafter"/>
</dbReference>
<dbReference type="GO" id="GO:0006417">
    <property type="term" value="P:regulation of translation"/>
    <property type="evidence" value="ECO:0007669"/>
    <property type="project" value="UniProtKB-KW"/>
</dbReference>
<dbReference type="Pfam" id="PF01253">
    <property type="entry name" value="SUI1"/>
    <property type="match status" value="1"/>
</dbReference>
<dbReference type="Gene3D" id="3.30.780.10">
    <property type="entry name" value="SUI1-like domain"/>
    <property type="match status" value="1"/>
</dbReference>
<evidence type="ECO:0000256" key="1">
    <source>
        <dbReference type="ARBA" id="ARBA00005422"/>
    </source>
</evidence>
<evidence type="ECO:0000256" key="2">
    <source>
        <dbReference type="ARBA" id="ARBA00022845"/>
    </source>
</evidence>
<evidence type="ECO:0000313" key="6">
    <source>
        <dbReference type="EMBL" id="GAA0645616.1"/>
    </source>
</evidence>
<organism evidence="6 7">
    <name type="scientific">Salarchaeum japonicum</name>
    <dbReference type="NCBI Taxonomy" id="555573"/>
    <lineage>
        <taxon>Archaea</taxon>
        <taxon>Methanobacteriati</taxon>
        <taxon>Methanobacteriota</taxon>
        <taxon>Stenosarchaea group</taxon>
        <taxon>Halobacteria</taxon>
        <taxon>Halobacteriales</taxon>
        <taxon>Halobacteriaceae</taxon>
    </lineage>
</organism>
<gene>
    <name evidence="6" type="primary">yciH_1</name>
    <name evidence="6" type="ORF">GCM10009019_04780</name>
</gene>